<evidence type="ECO:0000313" key="2">
    <source>
        <dbReference type="Proteomes" id="UP001234297"/>
    </source>
</evidence>
<reference evidence="1 2" key="1">
    <citation type="journal article" date="2022" name="Hortic Res">
        <title>A haplotype resolved chromosomal level avocado genome allows analysis of novel avocado genes.</title>
        <authorList>
            <person name="Nath O."/>
            <person name="Fletcher S.J."/>
            <person name="Hayward A."/>
            <person name="Shaw L.M."/>
            <person name="Masouleh A.K."/>
            <person name="Furtado A."/>
            <person name="Henry R.J."/>
            <person name="Mitter N."/>
        </authorList>
    </citation>
    <scope>NUCLEOTIDE SEQUENCE [LARGE SCALE GENOMIC DNA]</scope>
    <source>
        <strain evidence="2">cv. Hass</strain>
    </source>
</reference>
<dbReference type="Proteomes" id="UP001234297">
    <property type="component" value="Chromosome 2"/>
</dbReference>
<dbReference type="EMBL" id="CM056810">
    <property type="protein sequence ID" value="KAJ8643582.1"/>
    <property type="molecule type" value="Genomic_DNA"/>
</dbReference>
<organism evidence="1 2">
    <name type="scientific">Persea americana</name>
    <name type="common">Avocado</name>
    <dbReference type="NCBI Taxonomy" id="3435"/>
    <lineage>
        <taxon>Eukaryota</taxon>
        <taxon>Viridiplantae</taxon>
        <taxon>Streptophyta</taxon>
        <taxon>Embryophyta</taxon>
        <taxon>Tracheophyta</taxon>
        <taxon>Spermatophyta</taxon>
        <taxon>Magnoliopsida</taxon>
        <taxon>Magnoliidae</taxon>
        <taxon>Laurales</taxon>
        <taxon>Lauraceae</taxon>
        <taxon>Persea</taxon>
    </lineage>
</organism>
<keyword evidence="2" id="KW-1185">Reference proteome</keyword>
<comment type="caution">
    <text evidence="1">The sequence shown here is derived from an EMBL/GenBank/DDBJ whole genome shotgun (WGS) entry which is preliminary data.</text>
</comment>
<name>A0ACC2MD24_PERAE</name>
<evidence type="ECO:0000313" key="1">
    <source>
        <dbReference type="EMBL" id="KAJ8643582.1"/>
    </source>
</evidence>
<protein>
    <submittedName>
        <fullName evidence="1">Uncharacterized protein</fullName>
    </submittedName>
</protein>
<sequence length="85" mass="9575">MDKSQLKFGRVSVQTKDFSFINKEMETRIFDDVYKVVVREELGSQTFPVLNSMVQSRVDGKMHSLELVDSTSTGCSGDGDYAEND</sequence>
<gene>
    <name evidence="1" type="ORF">MRB53_005330</name>
</gene>
<accession>A0ACC2MD24</accession>
<proteinExistence type="predicted"/>